<evidence type="ECO:0000313" key="3">
    <source>
        <dbReference type="Proteomes" id="UP000005388"/>
    </source>
</evidence>
<dbReference type="RefSeq" id="WP_006739923.1">
    <property type="nucleotide sequence ID" value="NZ_AEUZ02000001.1"/>
</dbReference>
<feature type="transmembrane region" description="Helical" evidence="1">
    <location>
        <begin position="229"/>
        <end position="251"/>
    </location>
</feature>
<dbReference type="STRING" id="764291.STRUR_0093"/>
<feature type="transmembrane region" description="Helical" evidence="1">
    <location>
        <begin position="137"/>
        <end position="158"/>
    </location>
</feature>
<dbReference type="Proteomes" id="UP000005388">
    <property type="component" value="Unassembled WGS sequence"/>
</dbReference>
<feature type="transmembrane region" description="Helical" evidence="1">
    <location>
        <begin position="164"/>
        <end position="182"/>
    </location>
</feature>
<accession>G5KGS1</accession>
<evidence type="ECO:0000256" key="1">
    <source>
        <dbReference type="SAM" id="Phobius"/>
    </source>
</evidence>
<sequence length="519" mass="59832">MNPTVENHLQDNSKIVYQEGPKPHTNKYETRVPRLHQIYLLFFSIVISLISLALPSLQNFANSFQSNQLAIGLLITKGQLPYTDLFATGGILYYALIGLSYLLGNTLSLILIQFIAFFISGIYFYKIINYFTLHQKFALVYTILLYLFQFTLGFGGMYPIQFSLPFLMISLWFLVKYFAGIVKDEAFILYGFAGSAAMLIEPRTLIYWGLSLIAIAIFNIKEKHFARGFYQILCIILGTILVFYTAGYFILNLQLLFPYIAQAIVYPFTYFANGKEDLLMTLIYQLALLMVTGQLTGILTFKTILREAKDNAIKWLLFILVIVYSVLVMITRDYHVYHLLTVLPFGLILTAIYLNERFNIAKRKSTHRRLRVRGEQNKITVQFFKSHFYLPIIIMIGALAFPIIQTIQHQSVNQERKIVSNYLQSKAKSSETLYAWDDSSIIHIKTGLKGDSQFLSPLVYTSKKSHLKLLEDELLQHTAKYIVVNKSLEMSSTLKKDIKKHYKTVKLSQLDHLEIYIKK</sequence>
<evidence type="ECO:0000313" key="2">
    <source>
        <dbReference type="EMBL" id="EHJ57201.1"/>
    </source>
</evidence>
<protein>
    <submittedName>
        <fullName evidence="2">Membrane protein</fullName>
    </submittedName>
</protein>
<dbReference type="eggNOG" id="ENOG5033VFI">
    <property type="taxonomic scope" value="Bacteria"/>
</dbReference>
<keyword evidence="1" id="KW-0472">Membrane</keyword>
<feature type="transmembrane region" description="Helical" evidence="1">
    <location>
        <begin position="336"/>
        <end position="354"/>
    </location>
</feature>
<feature type="transmembrane region" description="Helical" evidence="1">
    <location>
        <begin position="278"/>
        <end position="301"/>
    </location>
</feature>
<feature type="transmembrane region" description="Helical" evidence="1">
    <location>
        <begin position="82"/>
        <end position="101"/>
    </location>
</feature>
<keyword evidence="1" id="KW-1133">Transmembrane helix</keyword>
<comment type="caution">
    <text evidence="2">The sequence shown here is derived from an EMBL/GenBank/DDBJ whole genome shotgun (WGS) entry which is preliminary data.</text>
</comment>
<reference evidence="2 3" key="1">
    <citation type="journal article" date="2014" name="Int. J. Syst. Evol. Microbiol.">
        <title>Phylogenomics and the dynamic genome evolution of the genus Streptococcus.</title>
        <authorList>
            <consortium name="The Broad Institute Genome Sequencing Platform"/>
            <person name="Richards V.P."/>
            <person name="Palmer S.R."/>
            <person name="Pavinski Bitar P.D."/>
            <person name="Qin X."/>
            <person name="Weinstock G.M."/>
            <person name="Highlander S.K."/>
            <person name="Town C.D."/>
            <person name="Burne R.A."/>
            <person name="Stanhope M.J."/>
        </authorList>
    </citation>
    <scope>NUCLEOTIDE SEQUENCE [LARGE SCALE GENOMIC DNA]</scope>
    <source>
        <strain evidence="2 3">2285-97</strain>
    </source>
</reference>
<feature type="transmembrane region" description="Helical" evidence="1">
    <location>
        <begin position="313"/>
        <end position="330"/>
    </location>
</feature>
<feature type="transmembrane region" description="Helical" evidence="1">
    <location>
        <begin position="388"/>
        <end position="407"/>
    </location>
</feature>
<organism evidence="2 3">
    <name type="scientific">Streptococcus urinalis 2285-97</name>
    <dbReference type="NCBI Taxonomy" id="764291"/>
    <lineage>
        <taxon>Bacteria</taxon>
        <taxon>Bacillati</taxon>
        <taxon>Bacillota</taxon>
        <taxon>Bacilli</taxon>
        <taxon>Lactobacillales</taxon>
        <taxon>Streptococcaceae</taxon>
        <taxon>Streptococcus</taxon>
    </lineage>
</organism>
<keyword evidence="3" id="KW-1185">Reference proteome</keyword>
<feature type="transmembrane region" description="Helical" evidence="1">
    <location>
        <begin position="107"/>
        <end position="125"/>
    </location>
</feature>
<feature type="transmembrane region" description="Helical" evidence="1">
    <location>
        <begin position="189"/>
        <end position="217"/>
    </location>
</feature>
<keyword evidence="1" id="KW-0812">Transmembrane</keyword>
<dbReference type="EMBL" id="AEUZ02000001">
    <property type="protein sequence ID" value="EHJ57201.1"/>
    <property type="molecule type" value="Genomic_DNA"/>
</dbReference>
<gene>
    <name evidence="2" type="ORF">STRUR_0093</name>
</gene>
<proteinExistence type="predicted"/>
<dbReference type="AlphaFoldDB" id="G5KGS1"/>
<name>G5KGS1_9STRE</name>
<feature type="transmembrane region" description="Helical" evidence="1">
    <location>
        <begin position="38"/>
        <end position="61"/>
    </location>
</feature>